<dbReference type="GO" id="GO:0009252">
    <property type="term" value="P:peptidoglycan biosynthetic process"/>
    <property type="evidence" value="ECO:0007669"/>
    <property type="project" value="UniProtKB-UniRule"/>
</dbReference>
<dbReference type="NCBIfam" id="TIGR01695">
    <property type="entry name" value="murJ_mviN"/>
    <property type="match status" value="1"/>
</dbReference>
<feature type="transmembrane region" description="Helical" evidence="8">
    <location>
        <begin position="230"/>
        <end position="250"/>
    </location>
</feature>
<dbReference type="Proteomes" id="UP000034462">
    <property type="component" value="Unassembled WGS sequence"/>
</dbReference>
<feature type="transmembrane region" description="Helical" evidence="8">
    <location>
        <begin position="144"/>
        <end position="164"/>
    </location>
</feature>
<dbReference type="Pfam" id="PF03023">
    <property type="entry name" value="MurJ"/>
    <property type="match status" value="1"/>
</dbReference>
<feature type="transmembrane region" description="Helical" evidence="8">
    <location>
        <begin position="296"/>
        <end position="316"/>
    </location>
</feature>
<evidence type="ECO:0000256" key="6">
    <source>
        <dbReference type="ARBA" id="ARBA00022989"/>
    </source>
</evidence>
<evidence type="ECO:0000256" key="8">
    <source>
        <dbReference type="HAMAP-Rule" id="MF_02078"/>
    </source>
</evidence>
<dbReference type="EMBL" id="LCPH01000003">
    <property type="protein sequence ID" value="KKU93169.1"/>
    <property type="molecule type" value="Genomic_DNA"/>
</dbReference>
<organism evidence="9 10">
    <name type="scientific">Candidatus Yanofskybacteria bacterium GW2011_GWC1_48_11</name>
    <dbReference type="NCBI Taxonomy" id="1619027"/>
    <lineage>
        <taxon>Bacteria</taxon>
        <taxon>Candidatus Yanofskyibacteriota</taxon>
    </lineage>
</organism>
<feature type="transmembrane region" description="Helical" evidence="8">
    <location>
        <begin position="270"/>
        <end position="289"/>
    </location>
</feature>
<evidence type="ECO:0000313" key="9">
    <source>
        <dbReference type="EMBL" id="KKU93169.1"/>
    </source>
</evidence>
<accession>A0A837IL00</accession>
<reference evidence="9 10" key="1">
    <citation type="journal article" date="2015" name="Nature">
        <title>rRNA introns, odd ribosomes, and small enigmatic genomes across a large radiation of phyla.</title>
        <authorList>
            <person name="Brown C.T."/>
            <person name="Hug L.A."/>
            <person name="Thomas B.C."/>
            <person name="Sharon I."/>
            <person name="Castelle C.J."/>
            <person name="Singh A."/>
            <person name="Wilkins M.J."/>
            <person name="Williams K.H."/>
            <person name="Banfield J.F."/>
        </authorList>
    </citation>
    <scope>NUCLEOTIDE SEQUENCE [LARGE SCALE GENOMIC DNA]</scope>
</reference>
<dbReference type="CDD" id="cd13123">
    <property type="entry name" value="MATE_MurJ_like"/>
    <property type="match status" value="1"/>
</dbReference>
<keyword evidence="3 8" id="KW-0812">Transmembrane</keyword>
<keyword evidence="4 8" id="KW-0133">Cell shape</keyword>
<dbReference type="GO" id="GO:0015648">
    <property type="term" value="F:lipid-linked peptidoglycan transporter activity"/>
    <property type="evidence" value="ECO:0007669"/>
    <property type="project" value="UniProtKB-UniRule"/>
</dbReference>
<evidence type="ECO:0000256" key="1">
    <source>
        <dbReference type="ARBA" id="ARBA00004651"/>
    </source>
</evidence>
<keyword evidence="8" id="KW-0961">Cell wall biogenesis/degradation</keyword>
<dbReference type="HAMAP" id="MF_02078">
    <property type="entry name" value="MurJ_MviN"/>
    <property type="match status" value="1"/>
</dbReference>
<feature type="transmembrane region" description="Helical" evidence="8">
    <location>
        <begin position="524"/>
        <end position="544"/>
    </location>
</feature>
<keyword evidence="8" id="KW-0813">Transport</keyword>
<dbReference type="PANTHER" id="PTHR47019:SF1">
    <property type="entry name" value="LIPID II FLIPPASE MURJ"/>
    <property type="match status" value="1"/>
</dbReference>
<feature type="transmembrane region" description="Helical" evidence="8">
    <location>
        <begin position="600"/>
        <end position="625"/>
    </location>
</feature>
<comment type="function">
    <text evidence="8">Involved in peptidoglycan biosynthesis. Transports lipid-linked peptidoglycan precursors from the inner to the outer leaflet of the cytoplasmic membrane.</text>
</comment>
<comment type="subcellular location">
    <subcellularLocation>
        <location evidence="1 8">Cell membrane</location>
        <topology evidence="1 8">Multi-pass membrane protein</topology>
    </subcellularLocation>
</comment>
<evidence type="ECO:0000256" key="3">
    <source>
        <dbReference type="ARBA" id="ARBA00022692"/>
    </source>
</evidence>
<comment type="similarity">
    <text evidence="8">Belongs to the MurJ/MviN family.</text>
</comment>
<feature type="transmembrane region" description="Helical" evidence="8">
    <location>
        <begin position="191"/>
        <end position="209"/>
    </location>
</feature>
<keyword evidence="5 8" id="KW-0573">Peptidoglycan synthesis</keyword>
<evidence type="ECO:0000256" key="5">
    <source>
        <dbReference type="ARBA" id="ARBA00022984"/>
    </source>
</evidence>
<evidence type="ECO:0000256" key="7">
    <source>
        <dbReference type="ARBA" id="ARBA00023136"/>
    </source>
</evidence>
<sequence>MSEETYKPNSVLPLSRNGQSSICLVHYCTDQASCFSQKLRMKAALLIHSCTLHGFSRFTPEVAFGARLCSHRSPYGGRVLPGVVDPPTGGECSDFPPRQLAGQLPSFLRRRYSTNVLWICQDEKFAYNRQMTVSALLNGKTGTIGAAAGILFVSSLVSGLLGFARNGLLSWRFGAGEATDMYFAAFRIPDFLYGILIMGGISAVFLPLFSERMAQGREEAWKFASNLLNIIIGSLAVFAALVFLFAPQLIPLVAPGFSAAQIETSANLTRLMLLSPILFGISAVLSGVLHYYQRFFAYALAPVLYNLGIILGILFLAPLWGIWGVAVGVILGALLHVLIQAPVACKEGFSWQPLWNLKDASVRKAAVLAFPRTIATAAFYVNIIVMTALASLIAEGSITIFEYANHIQQLPVGLIGVSFALAAFPALSRFAVEQNSAKMRQAFSRTASNVLFFVLPLSALIFLLRAQIVRLIYGAGPHFGWDETRLTAAALGIFAFGIVFYALIPLFTRLFFALQDTKTPTFASVSAVVLNIVSAVFFIGAFAAPNTFSQFFVSALRLEGIEDIRILALPLAFVLAGIFQASLLLLLLARKTKGVGKKDFLSSAAKTAIATLASGVVTYGMLQLYGRPFPLETYARVLTQFLLAGAIGALAFVATAFLLRSSEILSLFVRFRSFLKK</sequence>
<dbReference type="GO" id="GO:0005886">
    <property type="term" value="C:plasma membrane"/>
    <property type="evidence" value="ECO:0007669"/>
    <property type="project" value="UniProtKB-SubCell"/>
</dbReference>
<dbReference type="PRINTS" id="PR01806">
    <property type="entry name" value="VIRFACTRMVIN"/>
</dbReference>
<feature type="transmembrane region" description="Helical" evidence="8">
    <location>
        <begin position="322"/>
        <end position="345"/>
    </location>
</feature>
<proteinExistence type="inferred from homology"/>
<dbReference type="PANTHER" id="PTHR47019">
    <property type="entry name" value="LIPID II FLIPPASE MURJ"/>
    <property type="match status" value="1"/>
</dbReference>
<dbReference type="GO" id="GO:0071555">
    <property type="term" value="P:cell wall organization"/>
    <property type="evidence" value="ECO:0007669"/>
    <property type="project" value="UniProtKB-KW"/>
</dbReference>
<comment type="pathway">
    <text evidence="8">Cell wall biogenesis; peptidoglycan biosynthesis.</text>
</comment>
<dbReference type="AlphaFoldDB" id="A0A837IL00"/>
<gene>
    <name evidence="8" type="primary">murJ</name>
    <name evidence="9" type="ORF">UY25_C0003G0040</name>
</gene>
<keyword evidence="6 8" id="KW-1133">Transmembrane helix</keyword>
<evidence type="ECO:0000256" key="4">
    <source>
        <dbReference type="ARBA" id="ARBA00022960"/>
    </source>
</evidence>
<evidence type="ECO:0000313" key="10">
    <source>
        <dbReference type="Proteomes" id="UP000034462"/>
    </source>
</evidence>
<evidence type="ECO:0000256" key="2">
    <source>
        <dbReference type="ARBA" id="ARBA00022475"/>
    </source>
</evidence>
<dbReference type="UniPathway" id="UPA00219"/>
<dbReference type="GO" id="GO:0034204">
    <property type="term" value="P:lipid translocation"/>
    <property type="evidence" value="ECO:0007669"/>
    <property type="project" value="TreeGrafter"/>
</dbReference>
<keyword evidence="7 8" id="KW-0472">Membrane</keyword>
<feature type="transmembrane region" description="Helical" evidence="8">
    <location>
        <begin position="366"/>
        <end position="394"/>
    </location>
</feature>
<comment type="caution">
    <text evidence="9">The sequence shown here is derived from an EMBL/GenBank/DDBJ whole genome shotgun (WGS) entry which is preliminary data.</text>
</comment>
<feature type="transmembrane region" description="Helical" evidence="8">
    <location>
        <begin position="448"/>
        <end position="468"/>
    </location>
</feature>
<feature type="transmembrane region" description="Helical" evidence="8">
    <location>
        <begin position="564"/>
        <end position="588"/>
    </location>
</feature>
<name>A0A837IL00_9BACT</name>
<feature type="transmembrane region" description="Helical" evidence="8">
    <location>
        <begin position="406"/>
        <end position="427"/>
    </location>
</feature>
<protein>
    <recommendedName>
        <fullName evidence="8">Probable lipid II flippase MurJ</fullName>
    </recommendedName>
</protein>
<dbReference type="InterPro" id="IPR004268">
    <property type="entry name" value="MurJ"/>
</dbReference>
<keyword evidence="2 8" id="KW-1003">Cell membrane</keyword>
<dbReference type="GO" id="GO:0008360">
    <property type="term" value="P:regulation of cell shape"/>
    <property type="evidence" value="ECO:0007669"/>
    <property type="project" value="UniProtKB-KW"/>
</dbReference>
<feature type="transmembrane region" description="Helical" evidence="8">
    <location>
        <begin position="637"/>
        <end position="659"/>
    </location>
</feature>
<dbReference type="InterPro" id="IPR051050">
    <property type="entry name" value="Lipid_II_flippase_MurJ/MviN"/>
</dbReference>
<feature type="transmembrane region" description="Helical" evidence="8">
    <location>
        <begin position="488"/>
        <end position="512"/>
    </location>
</feature>